<accession>A0A7S0BTW4</accession>
<dbReference type="PANTHER" id="PTHR42695:SF5">
    <property type="entry name" value="GLUTAMINE AMIDOTRANSFERASE YLR126C-RELATED"/>
    <property type="match status" value="1"/>
</dbReference>
<name>A0A7S0BTW4_9RHOD</name>
<protein>
    <recommendedName>
        <fullName evidence="1">Glutamine amidotransferase domain-containing protein</fullName>
    </recommendedName>
</protein>
<dbReference type="GO" id="GO:0005829">
    <property type="term" value="C:cytosol"/>
    <property type="evidence" value="ECO:0007669"/>
    <property type="project" value="TreeGrafter"/>
</dbReference>
<dbReference type="Pfam" id="PF00117">
    <property type="entry name" value="GATase"/>
    <property type="match status" value="1"/>
</dbReference>
<reference evidence="2" key="1">
    <citation type="submission" date="2021-01" db="EMBL/GenBank/DDBJ databases">
        <authorList>
            <person name="Corre E."/>
            <person name="Pelletier E."/>
            <person name="Niang G."/>
            <person name="Scheremetjew M."/>
            <person name="Finn R."/>
            <person name="Kale V."/>
            <person name="Holt S."/>
            <person name="Cochrane G."/>
            <person name="Meng A."/>
            <person name="Brown T."/>
            <person name="Cohen L."/>
        </authorList>
    </citation>
    <scope>NUCLEOTIDE SEQUENCE</scope>
    <source>
        <strain evidence="2">UTEX LB 2760</strain>
    </source>
</reference>
<dbReference type="AlphaFoldDB" id="A0A7S0BTW4"/>
<dbReference type="PANTHER" id="PTHR42695">
    <property type="entry name" value="GLUTAMINE AMIDOTRANSFERASE YLR126C-RELATED"/>
    <property type="match status" value="1"/>
</dbReference>
<dbReference type="InterPro" id="IPR044992">
    <property type="entry name" value="ChyE-like"/>
</dbReference>
<proteinExistence type="predicted"/>
<evidence type="ECO:0000259" key="1">
    <source>
        <dbReference type="Pfam" id="PF00117"/>
    </source>
</evidence>
<sequence>MGSLGRGKFLVVDALGWTDAEDDLFATALPRIDPLEKGETYEVVKPKDGEHLPGTLEEIQLYDGIVISGSASSANDEMEWINKLSELIRMIASQDKTRLVGICFGHQLVAKALGGCVIKQDKFILQPERIEPSSRLWTANVSGGSQLLLESHGDQVSSAPPGAEVLASSTTAKIESMAVRSAKGDGRVVVWTLQAHPEMPAPLLLDRVLPRVAKQTEDGGQRARERLLAFNANDARVMMKAVKSFLVSGWSNPNPYSNS</sequence>
<dbReference type="InterPro" id="IPR029062">
    <property type="entry name" value="Class_I_gatase-like"/>
</dbReference>
<dbReference type="EMBL" id="HBEK01022967">
    <property type="protein sequence ID" value="CAD8402608.1"/>
    <property type="molecule type" value="Transcribed_RNA"/>
</dbReference>
<dbReference type="PROSITE" id="PS51273">
    <property type="entry name" value="GATASE_TYPE_1"/>
    <property type="match status" value="1"/>
</dbReference>
<dbReference type="Gene3D" id="3.40.50.880">
    <property type="match status" value="1"/>
</dbReference>
<evidence type="ECO:0000313" key="2">
    <source>
        <dbReference type="EMBL" id="CAD8402608.1"/>
    </source>
</evidence>
<dbReference type="SUPFAM" id="SSF52317">
    <property type="entry name" value="Class I glutamine amidotransferase-like"/>
    <property type="match status" value="1"/>
</dbReference>
<organism evidence="2">
    <name type="scientific">Rhodosorus marinus</name>
    <dbReference type="NCBI Taxonomy" id="101924"/>
    <lineage>
        <taxon>Eukaryota</taxon>
        <taxon>Rhodophyta</taxon>
        <taxon>Stylonematophyceae</taxon>
        <taxon>Stylonematales</taxon>
        <taxon>Stylonemataceae</taxon>
        <taxon>Rhodosorus</taxon>
    </lineage>
</organism>
<feature type="domain" description="Glutamine amidotransferase" evidence="1">
    <location>
        <begin position="58"/>
        <end position="199"/>
    </location>
</feature>
<dbReference type="CDD" id="cd01741">
    <property type="entry name" value="GATase1_1"/>
    <property type="match status" value="1"/>
</dbReference>
<dbReference type="InterPro" id="IPR017926">
    <property type="entry name" value="GATASE"/>
</dbReference>
<gene>
    <name evidence="2" type="ORF">RMAR0315_LOCUS12613</name>
</gene>